<dbReference type="Gene3D" id="1.10.238.10">
    <property type="entry name" value="EF-hand"/>
    <property type="match status" value="1"/>
</dbReference>
<dbReference type="SMR" id="A0A8U0WPU5"/>
<dbReference type="InterPro" id="IPR002048">
    <property type="entry name" value="EF_hand_dom"/>
</dbReference>
<dbReference type="HOGENOM" id="CLU_051357_1_1_1"/>
<dbReference type="Proteomes" id="UP000001926">
    <property type="component" value="Partially assembled WGS sequence"/>
</dbReference>
<organism evidence="7 8">
    <name type="scientific">Entamoeba histolytica (strain ATCC 30459 / HM-1:IMSS / ABRM)</name>
    <dbReference type="NCBI Taxonomy" id="294381"/>
    <lineage>
        <taxon>Eukaryota</taxon>
        <taxon>Amoebozoa</taxon>
        <taxon>Evosea</taxon>
        <taxon>Archamoebae</taxon>
        <taxon>Mastigamoebida</taxon>
        <taxon>Entamoebidae</taxon>
        <taxon>Entamoeba</taxon>
    </lineage>
</organism>
<sequence>MSLFAIQAAADAFVTQMIQAAVNSDPNLKFQWWFPLVERLDAKDLQNLQSWFISVDKDKSGTLEIGELKKAKFPGGIKVDDKTIKRLMRVFDIDMSGSIGFFEFLALWNFMNLCNETFKHFDADKSGSLDVNELIKALPMLGFNCNKRSVDVLLKMNGSSLGSKKVSKNQFISTAAYLGQCRSIYQKTFNMKREEIDNAEFDKFVNLVLALSG</sequence>
<evidence type="ECO:0000313" key="7">
    <source>
        <dbReference type="EMBL" id="EAL44970.1"/>
    </source>
</evidence>
<feature type="domain" description="EF-hand" evidence="6">
    <location>
        <begin position="109"/>
        <end position="144"/>
    </location>
</feature>
<dbReference type="RefSeq" id="XP_650357.1">
    <property type="nucleotide sequence ID" value="XM_645265.2"/>
</dbReference>
<evidence type="ECO:0000256" key="5">
    <source>
        <dbReference type="ARBA" id="ARBA00022837"/>
    </source>
</evidence>
<dbReference type="InterPro" id="IPR018247">
    <property type="entry name" value="EF_Hand_1_Ca_BS"/>
</dbReference>
<proteinExistence type="predicted"/>
<comment type="subcellular location">
    <subcellularLocation>
        <location evidence="1">Cytoplasm</location>
    </subcellularLocation>
</comment>
<keyword evidence="2" id="KW-0963">Cytoplasm</keyword>
<dbReference type="SMART" id="SM00054">
    <property type="entry name" value="EFh"/>
    <property type="match status" value="3"/>
</dbReference>
<evidence type="ECO:0000256" key="4">
    <source>
        <dbReference type="ARBA" id="ARBA00022737"/>
    </source>
</evidence>
<dbReference type="PROSITE" id="PS50222">
    <property type="entry name" value="EF_HAND_2"/>
    <property type="match status" value="2"/>
</dbReference>
<dbReference type="KEGG" id="ehi:EHI_167310"/>
<evidence type="ECO:0000256" key="2">
    <source>
        <dbReference type="ARBA" id="ARBA00022490"/>
    </source>
</evidence>
<evidence type="ECO:0000256" key="3">
    <source>
        <dbReference type="ARBA" id="ARBA00022723"/>
    </source>
</evidence>
<dbReference type="GO" id="GO:0005737">
    <property type="term" value="C:cytoplasm"/>
    <property type="evidence" value="ECO:0007669"/>
    <property type="project" value="UniProtKB-SubCell"/>
</dbReference>
<evidence type="ECO:0000259" key="6">
    <source>
        <dbReference type="PROSITE" id="PS50222"/>
    </source>
</evidence>
<protein>
    <submittedName>
        <fullName evidence="7">Grainin 2</fullName>
    </submittedName>
</protein>
<accession>A0A8U0WPU5</accession>
<reference evidence="7" key="1">
    <citation type="journal article" date="2005" name="Nature">
        <title>The genome of the protist parasite Entamoeba histolytica.</title>
        <authorList>
            <person name="Loftus B."/>
            <person name="Anderson I."/>
            <person name="Davies R."/>
            <person name="Alsmark U.C."/>
            <person name="Samuelson J."/>
            <person name="Amedeo P."/>
            <person name="Roncaglia P."/>
            <person name="Berriman M."/>
            <person name="Hirt R.P."/>
            <person name="Mann B.J."/>
            <person name="Nozaki T."/>
            <person name="Suh B."/>
            <person name="Pop M."/>
            <person name="Duchene M."/>
            <person name="Ackers J."/>
            <person name="Tannich E."/>
            <person name="Leippe M."/>
            <person name="Hofer M."/>
            <person name="Bruchhaus I."/>
            <person name="Willhoeft U."/>
            <person name="Bhattacharya A."/>
            <person name="Chillingworth T."/>
            <person name="Churcher C."/>
            <person name="Hance Z."/>
            <person name="Harris B."/>
            <person name="Harris D."/>
            <person name="Jagels K."/>
            <person name="Moule S."/>
            <person name="Mungall K."/>
            <person name="Ormond D."/>
            <person name="Squares R."/>
            <person name="Whitehead S."/>
            <person name="Quail M.A."/>
            <person name="Rabbinowitsch E."/>
            <person name="Norbertczak H."/>
            <person name="Price C."/>
            <person name="Wang Z."/>
            <person name="Guillen N."/>
            <person name="Gilchrist C."/>
            <person name="Stroup S.E."/>
            <person name="Bhattacharya S."/>
            <person name="Lohia A."/>
            <person name="Foster P.G."/>
            <person name="Sicheritz-Ponten T."/>
            <person name="Weber C."/>
            <person name="Singh U."/>
            <person name="Mukherjee C."/>
            <person name="El-Sayed N.M."/>
            <person name="Petri W.A.Jr."/>
            <person name="Clark C.G."/>
            <person name="Embley T.M."/>
            <person name="Barrell B."/>
            <person name="Fraser C.M."/>
            <person name="Hall N."/>
        </authorList>
    </citation>
    <scope>NUCLEOTIDE SEQUENCE [LARGE SCALE GENOMIC DNA]</scope>
    <source>
        <strain evidence="7">HM-1:IMSS</strain>
    </source>
</reference>
<name>A0A8U0WPU5_ENTH1</name>
<feature type="domain" description="EF-hand" evidence="6">
    <location>
        <begin position="43"/>
        <end position="78"/>
    </location>
</feature>
<dbReference type="InterPro" id="IPR011992">
    <property type="entry name" value="EF-hand-dom_pair"/>
</dbReference>
<dbReference type="PROSITE" id="PS00018">
    <property type="entry name" value="EF_HAND_1"/>
    <property type="match status" value="2"/>
</dbReference>
<dbReference type="InterPro" id="IPR051426">
    <property type="entry name" value="Peflin/Sorcin_CaBP"/>
</dbReference>
<evidence type="ECO:0000256" key="1">
    <source>
        <dbReference type="ARBA" id="ARBA00004496"/>
    </source>
</evidence>
<gene>
    <name evidence="7" type="ORF">EHI_167310</name>
</gene>
<dbReference type="EMBL" id="DS571473">
    <property type="protein sequence ID" value="EAL44970.1"/>
    <property type="molecule type" value="Genomic_DNA"/>
</dbReference>
<dbReference type="OrthoDB" id="186625at2759"/>
<keyword evidence="8" id="KW-1185">Reference proteome</keyword>
<dbReference type="PANTHER" id="PTHR46212">
    <property type="entry name" value="PEFLIN"/>
    <property type="match status" value="1"/>
</dbReference>
<dbReference type="OMA" id="NMETAKM"/>
<keyword evidence="3" id="KW-0479">Metal-binding</keyword>
<dbReference type="PANTHER" id="PTHR46212:SF3">
    <property type="entry name" value="GH27120P"/>
    <property type="match status" value="1"/>
</dbReference>
<evidence type="ECO:0000313" key="8">
    <source>
        <dbReference type="Proteomes" id="UP000001926"/>
    </source>
</evidence>
<dbReference type="SUPFAM" id="SSF47473">
    <property type="entry name" value="EF-hand"/>
    <property type="match status" value="1"/>
</dbReference>
<keyword evidence="4" id="KW-0677">Repeat</keyword>
<dbReference type="Pfam" id="PF13405">
    <property type="entry name" value="EF-hand_6"/>
    <property type="match status" value="1"/>
</dbReference>
<dbReference type="GeneID" id="3404664"/>
<dbReference type="GO" id="GO:0048306">
    <property type="term" value="F:calcium-dependent protein binding"/>
    <property type="evidence" value="ECO:0007669"/>
    <property type="project" value="UniProtKB-ARBA"/>
</dbReference>
<dbReference type="AlphaFoldDB" id="A0A8U0WPU5"/>
<dbReference type="Pfam" id="PF13499">
    <property type="entry name" value="EF-hand_7"/>
    <property type="match status" value="1"/>
</dbReference>
<dbReference type="GO" id="GO:0005509">
    <property type="term" value="F:calcium ion binding"/>
    <property type="evidence" value="ECO:0007669"/>
    <property type="project" value="InterPro"/>
</dbReference>
<keyword evidence="5" id="KW-0106">Calcium</keyword>
<reference evidence="7" key="2">
    <citation type="submission" date="2007-03" db="EMBL/GenBank/DDBJ databases">
        <authorList>
            <person name="Lorenzi H."/>
            <person name="Amedeo P."/>
            <person name="Inman J."/>
            <person name="Schobel S."/>
            <person name="Caler E."/>
        </authorList>
    </citation>
    <scope>GENOME REANNOTATION</scope>
    <source>
        <strain evidence="7">HM-1:IMSS</strain>
    </source>
</reference>